<dbReference type="GO" id="GO:0006506">
    <property type="term" value="P:GPI anchor biosynthetic process"/>
    <property type="evidence" value="ECO:0007669"/>
    <property type="project" value="TreeGrafter"/>
</dbReference>
<evidence type="ECO:0000313" key="2">
    <source>
        <dbReference type="EMBL" id="BBL06728.1"/>
    </source>
</evidence>
<dbReference type="InterPro" id="IPR051916">
    <property type="entry name" value="GPI-anchor_lipid_remodeler"/>
</dbReference>
<dbReference type="OrthoDB" id="712861at2"/>
<dbReference type="GO" id="GO:0016020">
    <property type="term" value="C:membrane"/>
    <property type="evidence" value="ECO:0007669"/>
    <property type="project" value="GOC"/>
</dbReference>
<name>A0A4Y1X322_9BACT</name>
<accession>A0A4Y1X322</accession>
<organism evidence="2 3">
    <name type="scientific">Alistipes dispar</name>
    <dbReference type="NCBI Taxonomy" id="2585119"/>
    <lineage>
        <taxon>Bacteria</taxon>
        <taxon>Pseudomonadati</taxon>
        <taxon>Bacteroidota</taxon>
        <taxon>Bacteroidia</taxon>
        <taxon>Bacteroidales</taxon>
        <taxon>Rikenellaceae</taxon>
        <taxon>Alistipes</taxon>
    </lineage>
</organism>
<dbReference type="AlphaFoldDB" id="A0A4Y1X322"/>
<proteinExistence type="predicted"/>
<gene>
    <name evidence="2" type="ORF">A5CPEGH6_13660</name>
</gene>
<reference evidence="3" key="1">
    <citation type="submission" date="2019-06" db="EMBL/GenBank/DDBJ databases">
        <title>Alistipes onderdonkii subsp. vulgaris subsp. nov., Alistipes dispar sp. nov. and Alistipes communis sp. nov., isolated from human faeces, and creation of Alistipes onderdonkii subsp. onderdonkii subsp. nov.</title>
        <authorList>
            <person name="Sakamoto M."/>
            <person name="Ikeyama N."/>
            <person name="Ogata Y."/>
            <person name="Suda W."/>
            <person name="Iino T."/>
            <person name="Hattori M."/>
            <person name="Ohkuma M."/>
        </authorList>
    </citation>
    <scope>NUCLEOTIDE SEQUENCE [LARGE SCALE GENOMIC DNA]</scope>
    <source>
        <strain evidence="3">5CPEGH6</strain>
    </source>
</reference>
<dbReference type="RefSeq" id="WP_141428515.1">
    <property type="nucleotide sequence ID" value="NZ_AP019736.1"/>
</dbReference>
<dbReference type="PANTHER" id="PTHR14859:SF15">
    <property type="entry name" value="ENDONUCLEASE_EXONUCLEASE_PHOSPHATASE DOMAIN-CONTAINING PROTEIN"/>
    <property type="match status" value="1"/>
</dbReference>
<protein>
    <recommendedName>
        <fullName evidence="1">Endonuclease/exonuclease/phosphatase domain-containing protein</fullName>
    </recommendedName>
</protein>
<dbReference type="GeneID" id="98673343"/>
<dbReference type="PANTHER" id="PTHR14859">
    <property type="entry name" value="CALCOFLUOR WHITE HYPERSENSITIVE PROTEIN PRECURSOR"/>
    <property type="match status" value="1"/>
</dbReference>
<dbReference type="InterPro" id="IPR005135">
    <property type="entry name" value="Endo/exonuclease/phosphatase"/>
</dbReference>
<dbReference type="EMBL" id="AP019736">
    <property type="protein sequence ID" value="BBL06728.1"/>
    <property type="molecule type" value="Genomic_DNA"/>
</dbReference>
<dbReference type="Pfam" id="PF03372">
    <property type="entry name" value="Exo_endo_phos"/>
    <property type="match status" value="1"/>
</dbReference>
<keyword evidence="3" id="KW-1185">Reference proteome</keyword>
<sequence>MKRILTAAALLLVVAACNEDENYNDKYGDKAVIPPKGRSLRVMTYNIYGARATSPANAADLDALAEVIRRQDPDFVTLNEVDVFTDRTGKDVHQARDLAEKLGMEWHFSKAIDRDGGEYGDAVLSKYPILETRSYRLPCAAEQPGEDRALCVIRVQIDGKDLYVASTHLDHLSGDASRLVQAAEIRRIRDTELEGDLILCGDLNAIPSSNVIATMTSFLTNTGPIDQYTFPSDDPDRKIDYIMYAPIEHFGVQNCQVVSRGDQQIDGVDASDHRPVIADIRFRTDEDISGEDGGEEE</sequence>
<dbReference type="SUPFAM" id="SSF56219">
    <property type="entry name" value="DNase I-like"/>
    <property type="match status" value="1"/>
</dbReference>
<dbReference type="Proteomes" id="UP000319374">
    <property type="component" value="Chromosome"/>
</dbReference>
<dbReference type="Gene3D" id="3.60.10.10">
    <property type="entry name" value="Endonuclease/exonuclease/phosphatase"/>
    <property type="match status" value="1"/>
</dbReference>
<dbReference type="GO" id="GO:0003824">
    <property type="term" value="F:catalytic activity"/>
    <property type="evidence" value="ECO:0007669"/>
    <property type="project" value="InterPro"/>
</dbReference>
<dbReference type="InterPro" id="IPR036691">
    <property type="entry name" value="Endo/exonu/phosph_ase_sf"/>
</dbReference>
<dbReference type="KEGG" id="ada:A5CPEGH6_13660"/>
<feature type="domain" description="Endonuclease/exonuclease/phosphatase" evidence="1">
    <location>
        <begin position="43"/>
        <end position="273"/>
    </location>
</feature>
<evidence type="ECO:0000259" key="1">
    <source>
        <dbReference type="Pfam" id="PF03372"/>
    </source>
</evidence>
<dbReference type="PROSITE" id="PS51257">
    <property type="entry name" value="PROKAR_LIPOPROTEIN"/>
    <property type="match status" value="1"/>
</dbReference>
<evidence type="ECO:0000313" key="3">
    <source>
        <dbReference type="Proteomes" id="UP000319374"/>
    </source>
</evidence>